<keyword evidence="1" id="KW-0812">Transmembrane</keyword>
<sequence>MFRSPSRSASRFETRFLLPIGAVTLAAIVLSAAAMFIAAHQSDSISVARQIRTTRHAINSSVYELSKQQQTIAVWDQAVQELHSPSTNWQWVNEEIGVWLHQLFGHDQVYILDPRNAPVYAMMDGERASADQFLRVKPDLQALIDGVRDPVHAEQNRQNHSRLGQAASVAGSGDKVEFDAHFLEVLGRPAAASAMKFMPSTEAVTQEPGSEFVIVSVRFLDSDFLRELSERNLIDGVRLSRLDTTASGEKALPLTSDLGHPFGYFIWAPELPGTKILWILGPIAGLVLAAVVMMMALLVRWLRRSMLELQASEAHAQHLASHDVLTGLPNRSLFDERLDQALVRTRRGDRLALLTLDLDRFKQVNDTLGHVAGDTLIREFAGRLSGLVRSTDTVARLGGDEFAIVQTGIQDRHDVDALCARIFEAVRQPFDLLGRQAFVGASIGVVLAPEAGLDRAELMRKADIALYHAKDEGRDCHRYFTRPMDDTIKRRAIIEEELRTALVSGEGLKVFYQPQVAGAGDPMIGLEALIRWEHPTRGLITPDQFIPVAEETGLIVPLGEWVLRQACATSRRWPHLFVAVNLSPVQFRSSEFAKRVIEIVRECGADPHRIELEVTEGTLLENDEFTRGALDTLRVAGFRIALDDFGTGYSSLSYLRQYEVDKIKIDRSFTQHLGHAADEDSAAIITAIVALGHTLGLTVAAEGVETEDQWQALAAMGCDELQGYLFSRAIPEDEVADLLVTPHRVRKLLSERVPMS</sequence>
<feature type="domain" description="GGDEF" evidence="3">
    <location>
        <begin position="349"/>
        <end position="482"/>
    </location>
</feature>
<dbReference type="InterPro" id="IPR000160">
    <property type="entry name" value="GGDEF_dom"/>
</dbReference>
<feature type="transmembrane region" description="Helical" evidence="1">
    <location>
        <begin position="276"/>
        <end position="299"/>
    </location>
</feature>
<dbReference type="InterPro" id="IPR035919">
    <property type="entry name" value="EAL_sf"/>
</dbReference>
<dbReference type="EMBL" id="VOSK01000304">
    <property type="protein sequence ID" value="MPR30060.1"/>
    <property type="molecule type" value="Genomic_DNA"/>
</dbReference>
<evidence type="ECO:0000259" key="2">
    <source>
        <dbReference type="PROSITE" id="PS50883"/>
    </source>
</evidence>
<dbReference type="SUPFAM" id="SSF141868">
    <property type="entry name" value="EAL domain-like"/>
    <property type="match status" value="1"/>
</dbReference>
<dbReference type="InterPro" id="IPR029787">
    <property type="entry name" value="Nucleotide_cyclase"/>
</dbReference>
<keyword evidence="1" id="KW-0472">Membrane</keyword>
<feature type="transmembrane region" description="Helical" evidence="1">
    <location>
        <begin position="16"/>
        <end position="39"/>
    </location>
</feature>
<dbReference type="SMART" id="SM00052">
    <property type="entry name" value="EAL"/>
    <property type="match status" value="1"/>
</dbReference>
<comment type="caution">
    <text evidence="4">The sequence shown here is derived from an EMBL/GenBank/DDBJ whole genome shotgun (WGS) entry which is preliminary data.</text>
</comment>
<protein>
    <submittedName>
        <fullName evidence="4">EAL domain-containing protein</fullName>
    </submittedName>
</protein>
<dbReference type="Gene3D" id="3.20.20.450">
    <property type="entry name" value="EAL domain"/>
    <property type="match status" value="1"/>
</dbReference>
<dbReference type="PROSITE" id="PS50883">
    <property type="entry name" value="EAL"/>
    <property type="match status" value="1"/>
</dbReference>
<keyword evidence="1" id="KW-1133">Transmembrane helix</keyword>
<keyword evidence="5" id="KW-1185">Reference proteome</keyword>
<organism evidence="4 5">
    <name type="scientific">Microvirga tunisiensis</name>
    <dbReference type="NCBI Taxonomy" id="2108360"/>
    <lineage>
        <taxon>Bacteria</taxon>
        <taxon>Pseudomonadati</taxon>
        <taxon>Pseudomonadota</taxon>
        <taxon>Alphaproteobacteria</taxon>
        <taxon>Hyphomicrobiales</taxon>
        <taxon>Methylobacteriaceae</taxon>
        <taxon>Microvirga</taxon>
    </lineage>
</organism>
<dbReference type="InterPro" id="IPR052155">
    <property type="entry name" value="Biofilm_reg_signaling"/>
</dbReference>
<dbReference type="CDD" id="cd01949">
    <property type="entry name" value="GGDEF"/>
    <property type="match status" value="1"/>
</dbReference>
<dbReference type="Pfam" id="PF00990">
    <property type="entry name" value="GGDEF"/>
    <property type="match status" value="1"/>
</dbReference>
<dbReference type="NCBIfam" id="TIGR00254">
    <property type="entry name" value="GGDEF"/>
    <property type="match status" value="1"/>
</dbReference>
<evidence type="ECO:0000259" key="3">
    <source>
        <dbReference type="PROSITE" id="PS50887"/>
    </source>
</evidence>
<dbReference type="SMART" id="SM00267">
    <property type="entry name" value="GGDEF"/>
    <property type="match status" value="1"/>
</dbReference>
<dbReference type="SUPFAM" id="SSF55073">
    <property type="entry name" value="Nucleotide cyclase"/>
    <property type="match status" value="1"/>
</dbReference>
<gene>
    <name evidence="4" type="ORF">FS320_34655</name>
</gene>
<dbReference type="CDD" id="cd01948">
    <property type="entry name" value="EAL"/>
    <property type="match status" value="1"/>
</dbReference>
<evidence type="ECO:0000313" key="5">
    <source>
        <dbReference type="Proteomes" id="UP000403266"/>
    </source>
</evidence>
<evidence type="ECO:0000256" key="1">
    <source>
        <dbReference type="SAM" id="Phobius"/>
    </source>
</evidence>
<accession>A0A5N7MTS3</accession>
<dbReference type="Proteomes" id="UP000403266">
    <property type="component" value="Unassembled WGS sequence"/>
</dbReference>
<name>A0A5N7MTS3_9HYPH</name>
<proteinExistence type="predicted"/>
<dbReference type="PANTHER" id="PTHR44757:SF2">
    <property type="entry name" value="BIOFILM ARCHITECTURE MAINTENANCE PROTEIN MBAA"/>
    <property type="match status" value="1"/>
</dbReference>
<evidence type="ECO:0000313" key="4">
    <source>
        <dbReference type="EMBL" id="MPR30060.1"/>
    </source>
</evidence>
<dbReference type="RefSeq" id="WP_152716924.1">
    <property type="nucleotide sequence ID" value="NZ_VOSJ01000330.1"/>
</dbReference>
<dbReference type="Pfam" id="PF05228">
    <property type="entry name" value="CHASE4"/>
    <property type="match status" value="1"/>
</dbReference>
<feature type="domain" description="EAL" evidence="2">
    <location>
        <begin position="491"/>
        <end position="743"/>
    </location>
</feature>
<dbReference type="InterPro" id="IPR001633">
    <property type="entry name" value="EAL_dom"/>
</dbReference>
<dbReference type="PANTHER" id="PTHR44757">
    <property type="entry name" value="DIGUANYLATE CYCLASE DGCP"/>
    <property type="match status" value="1"/>
</dbReference>
<dbReference type="Gene3D" id="3.30.70.270">
    <property type="match status" value="1"/>
</dbReference>
<dbReference type="InterPro" id="IPR043128">
    <property type="entry name" value="Rev_trsase/Diguanyl_cyclase"/>
</dbReference>
<dbReference type="InterPro" id="IPR007892">
    <property type="entry name" value="CHASE4"/>
</dbReference>
<reference evidence="4 5" key="1">
    <citation type="journal article" date="2019" name="Syst. Appl. Microbiol.">
        <title>Microvirga tunisiensis sp. nov., a root nodule symbiotic bacterium isolated from Lupinus micranthus and L. luteus grown in Northern Tunisia.</title>
        <authorList>
            <person name="Msaddak A."/>
            <person name="Rejili M."/>
            <person name="Duran D."/>
            <person name="Mars M."/>
            <person name="Palacios J.M."/>
            <person name="Ruiz-Argueso T."/>
            <person name="Rey L."/>
            <person name="Imperial J."/>
        </authorList>
    </citation>
    <scope>NUCLEOTIDE SEQUENCE [LARGE SCALE GENOMIC DNA]</scope>
    <source>
        <strain evidence="4 5">Lmie10</strain>
    </source>
</reference>
<dbReference type="Pfam" id="PF00563">
    <property type="entry name" value="EAL"/>
    <property type="match status" value="1"/>
</dbReference>
<dbReference type="OrthoDB" id="9814202at2"/>
<dbReference type="PROSITE" id="PS50887">
    <property type="entry name" value="GGDEF"/>
    <property type="match status" value="1"/>
</dbReference>
<dbReference type="AlphaFoldDB" id="A0A5N7MTS3"/>